<keyword evidence="2" id="KW-1185">Reference proteome</keyword>
<evidence type="ECO:0000313" key="1">
    <source>
        <dbReference type="EMBL" id="KAK7507818.1"/>
    </source>
</evidence>
<dbReference type="EMBL" id="JACVVK020000003">
    <property type="protein sequence ID" value="KAK7507818.1"/>
    <property type="molecule type" value="Genomic_DNA"/>
</dbReference>
<gene>
    <name evidence="1" type="ORF">BaRGS_00000783</name>
</gene>
<name>A0ABD0M7Q9_9CAEN</name>
<evidence type="ECO:0000313" key="2">
    <source>
        <dbReference type="Proteomes" id="UP001519460"/>
    </source>
</evidence>
<protein>
    <submittedName>
        <fullName evidence="1">Uncharacterized protein</fullName>
    </submittedName>
</protein>
<dbReference type="AlphaFoldDB" id="A0ABD0M7Q9"/>
<dbReference type="Proteomes" id="UP001519460">
    <property type="component" value="Unassembled WGS sequence"/>
</dbReference>
<comment type="caution">
    <text evidence="1">The sequence shown here is derived from an EMBL/GenBank/DDBJ whole genome shotgun (WGS) entry which is preliminary data.</text>
</comment>
<organism evidence="1 2">
    <name type="scientific">Batillaria attramentaria</name>
    <dbReference type="NCBI Taxonomy" id="370345"/>
    <lineage>
        <taxon>Eukaryota</taxon>
        <taxon>Metazoa</taxon>
        <taxon>Spiralia</taxon>
        <taxon>Lophotrochozoa</taxon>
        <taxon>Mollusca</taxon>
        <taxon>Gastropoda</taxon>
        <taxon>Caenogastropoda</taxon>
        <taxon>Sorbeoconcha</taxon>
        <taxon>Cerithioidea</taxon>
        <taxon>Batillariidae</taxon>
        <taxon>Batillaria</taxon>
    </lineage>
</organism>
<accession>A0ABD0M7Q9</accession>
<reference evidence="1 2" key="1">
    <citation type="journal article" date="2023" name="Sci. Data">
        <title>Genome assembly of the Korean intertidal mud-creeper Batillaria attramentaria.</title>
        <authorList>
            <person name="Patra A.K."/>
            <person name="Ho P.T."/>
            <person name="Jun S."/>
            <person name="Lee S.J."/>
            <person name="Kim Y."/>
            <person name="Won Y.J."/>
        </authorList>
    </citation>
    <scope>NUCLEOTIDE SEQUENCE [LARGE SCALE GENOMIC DNA]</scope>
    <source>
        <strain evidence="1">Wonlab-2016</strain>
    </source>
</reference>
<sequence length="71" mass="8090">MWSHWQEISQRFGENVDKETVIRVKSETLIASCKPTGKRMGVMQEQCNPARVRSCSEVALGHDSVRADAWK</sequence>
<proteinExistence type="predicted"/>
<feature type="non-terminal residue" evidence="1">
    <location>
        <position position="71"/>
    </location>
</feature>